<gene>
    <name evidence="1" type="ORF">FR943_13965</name>
</gene>
<organism evidence="1 2">
    <name type="scientific">[Mycobacterium] fortunisiensis</name>
    <dbReference type="NCBI Taxonomy" id="2600579"/>
    <lineage>
        <taxon>Bacteria</taxon>
        <taxon>Bacillati</taxon>
        <taxon>Actinomycetota</taxon>
        <taxon>Actinomycetes</taxon>
        <taxon>Mycobacteriales</taxon>
        <taxon>Mycobacteriaceae</taxon>
        <taxon>Mycolicibacterium</taxon>
    </lineage>
</organism>
<keyword evidence="2" id="KW-1185">Reference proteome</keyword>
<dbReference type="GO" id="GO:0004601">
    <property type="term" value="F:peroxidase activity"/>
    <property type="evidence" value="ECO:0007669"/>
    <property type="project" value="UniProtKB-KW"/>
</dbReference>
<comment type="caution">
    <text evidence="1">The sequence shown here is derived from an EMBL/GenBank/DDBJ whole genome shotgun (WGS) entry which is preliminary data.</text>
</comment>
<name>A0ABS6KMW7_9MYCO</name>
<protein>
    <submittedName>
        <fullName evidence="1">Heme peroxidase</fullName>
    </submittedName>
</protein>
<dbReference type="EMBL" id="VOMB01000016">
    <property type="protein sequence ID" value="MBU9764943.1"/>
    <property type="molecule type" value="Genomic_DNA"/>
</dbReference>
<keyword evidence="1" id="KW-0575">Peroxidase</keyword>
<evidence type="ECO:0000313" key="1">
    <source>
        <dbReference type="EMBL" id="MBU9764943.1"/>
    </source>
</evidence>
<keyword evidence="1" id="KW-0560">Oxidoreductase</keyword>
<dbReference type="RefSeq" id="WP_217157961.1">
    <property type="nucleotide sequence ID" value="NZ_VOMB01000016.1"/>
</dbReference>
<evidence type="ECO:0000313" key="2">
    <source>
        <dbReference type="Proteomes" id="UP000812982"/>
    </source>
</evidence>
<proteinExistence type="predicted"/>
<reference evidence="1 2" key="1">
    <citation type="journal article" date="2021" name="Sci. Rep.">
        <title>Phenotypic and genomic hallmarks of a novel, potentially pathogenic rapidly growing Mycobacterium species related to the Mycobacterium fortuitum complex.</title>
        <authorList>
            <person name="Gharbi R."/>
            <person name="Khanna V."/>
            <person name="Frigui W."/>
            <person name="Mhenni B."/>
            <person name="Brosch R."/>
            <person name="Mardassi H."/>
        </authorList>
    </citation>
    <scope>NUCLEOTIDE SEQUENCE [LARGE SCALE GENOMIC DNA]</scope>
    <source>
        <strain evidence="1 2">TNTM28</strain>
    </source>
</reference>
<sequence>MSSDVDTLYDACLRDLGDPRRWFAPRGYPDSLALCVIDSIFSTGARYATVEKIITRYRGCRAAQGADAENDGAAELLRNIDELGGADAWAAQIGNRRPTSPAAGAPLKAEAVRKAAEALVALGIQTTEELRAAAADDVRREAAKAAWCAIPGQRSGITWEYTQMLARIPGVKADRMVLGYVCRQLGAVTADRAAELVRATAERAGWDAIDLDHAIWRFESGRPYQRDLPA</sequence>
<accession>A0ABS6KMW7</accession>
<dbReference type="Proteomes" id="UP000812982">
    <property type="component" value="Unassembled WGS sequence"/>
</dbReference>